<dbReference type="EMBL" id="BEXD01000463">
    <property type="protein sequence ID" value="GBB87668.1"/>
    <property type="molecule type" value="Genomic_DNA"/>
</dbReference>
<dbReference type="AlphaFoldDB" id="A0A2Z6R4K8"/>
<feature type="DNA-binding region" description="HMG box" evidence="1">
    <location>
        <begin position="66"/>
        <end position="137"/>
    </location>
</feature>
<evidence type="ECO:0000259" key="2">
    <source>
        <dbReference type="PROSITE" id="PS50118"/>
    </source>
</evidence>
<dbReference type="InterPro" id="IPR009071">
    <property type="entry name" value="HMG_box_dom"/>
</dbReference>
<keyword evidence="4" id="KW-1185">Reference proteome</keyword>
<gene>
    <name evidence="3" type="ORF">RclHR1_14140002</name>
</gene>
<sequence>MSTQLDSNSWQNRLVSSKGEFPTLKQQKIIEENFQRKDIFEHEYSVDDLFKQFYKVSTEESHKVNPKRQPNAFMILRAVLGLVASDKKIKSKIGDGTEQSRLASFIWGGASENERNKFDEMCSEFKRLHRRLYPNYIYKPNPRNTKVGSVVDIKTAESYQIAAPSTDVSVPMVPVDHSFQTYIPEEMDIKTSDLDQQTFFEGYFPYNLQNAQYNYPSISVNCPDLNDSLASSFSVNADPISYPFGGNPNYYYYNNNYKN</sequence>
<dbReference type="Proteomes" id="UP000247702">
    <property type="component" value="Unassembled WGS sequence"/>
</dbReference>
<dbReference type="SUPFAM" id="SSF47095">
    <property type="entry name" value="HMG-box"/>
    <property type="match status" value="1"/>
</dbReference>
<organism evidence="3 4">
    <name type="scientific">Rhizophagus clarus</name>
    <dbReference type="NCBI Taxonomy" id="94130"/>
    <lineage>
        <taxon>Eukaryota</taxon>
        <taxon>Fungi</taxon>
        <taxon>Fungi incertae sedis</taxon>
        <taxon>Mucoromycota</taxon>
        <taxon>Glomeromycotina</taxon>
        <taxon>Glomeromycetes</taxon>
        <taxon>Glomerales</taxon>
        <taxon>Glomeraceae</taxon>
        <taxon>Rhizophagus</taxon>
    </lineage>
</organism>
<name>A0A2Z6R4K8_9GLOM</name>
<keyword evidence="1" id="KW-0539">Nucleus</keyword>
<dbReference type="GO" id="GO:0005634">
    <property type="term" value="C:nucleus"/>
    <property type="evidence" value="ECO:0007669"/>
    <property type="project" value="UniProtKB-UniRule"/>
</dbReference>
<dbReference type="Gene3D" id="1.10.30.10">
    <property type="entry name" value="High mobility group box domain"/>
    <property type="match status" value="1"/>
</dbReference>
<comment type="caution">
    <text evidence="3">The sequence shown here is derived from an EMBL/GenBank/DDBJ whole genome shotgun (WGS) entry which is preliminary data.</text>
</comment>
<dbReference type="GO" id="GO:0003677">
    <property type="term" value="F:DNA binding"/>
    <property type="evidence" value="ECO:0007669"/>
    <property type="project" value="UniProtKB-UniRule"/>
</dbReference>
<proteinExistence type="predicted"/>
<dbReference type="InterPro" id="IPR036910">
    <property type="entry name" value="HMG_box_dom_sf"/>
</dbReference>
<feature type="domain" description="HMG box" evidence="2">
    <location>
        <begin position="66"/>
        <end position="137"/>
    </location>
</feature>
<protein>
    <recommendedName>
        <fullName evidence="2">HMG box domain-containing protein</fullName>
    </recommendedName>
</protein>
<reference evidence="3 4" key="1">
    <citation type="submission" date="2017-11" db="EMBL/GenBank/DDBJ databases">
        <title>The genome of Rhizophagus clarus HR1 reveals common genetic basis of auxotrophy among arbuscular mycorrhizal fungi.</title>
        <authorList>
            <person name="Kobayashi Y."/>
        </authorList>
    </citation>
    <scope>NUCLEOTIDE SEQUENCE [LARGE SCALE GENOMIC DNA]</scope>
    <source>
        <strain evidence="3 4">HR1</strain>
    </source>
</reference>
<evidence type="ECO:0000313" key="4">
    <source>
        <dbReference type="Proteomes" id="UP000247702"/>
    </source>
</evidence>
<evidence type="ECO:0000256" key="1">
    <source>
        <dbReference type="PROSITE-ProRule" id="PRU00267"/>
    </source>
</evidence>
<keyword evidence="1" id="KW-0238">DNA-binding</keyword>
<accession>A0A2Z6R4K8</accession>
<evidence type="ECO:0000313" key="3">
    <source>
        <dbReference type="EMBL" id="GBB87668.1"/>
    </source>
</evidence>
<dbReference type="PROSITE" id="PS50118">
    <property type="entry name" value="HMG_BOX_2"/>
    <property type="match status" value="1"/>
</dbReference>